<keyword evidence="6 13" id="KW-1133">Transmembrane helix</keyword>
<dbReference type="GO" id="GO:0005506">
    <property type="term" value="F:iron ion binding"/>
    <property type="evidence" value="ECO:0007669"/>
    <property type="project" value="TreeGrafter"/>
</dbReference>
<dbReference type="GO" id="GO:0006636">
    <property type="term" value="P:unsaturated fatty acid biosynthetic process"/>
    <property type="evidence" value="ECO:0007669"/>
    <property type="project" value="TreeGrafter"/>
</dbReference>
<evidence type="ECO:0000256" key="2">
    <source>
        <dbReference type="ARBA" id="ARBA00009295"/>
    </source>
</evidence>
<keyword evidence="7 12" id="KW-0560">Oxidoreductase</keyword>
<dbReference type="EMBL" id="GITU01003055">
    <property type="protein sequence ID" value="MBC1171758.1"/>
    <property type="molecule type" value="Transcribed_RNA"/>
</dbReference>
<evidence type="ECO:0000256" key="3">
    <source>
        <dbReference type="ARBA" id="ARBA00022516"/>
    </source>
</evidence>
<feature type="domain" description="Fatty acid desaturase" evidence="14">
    <location>
        <begin position="27"/>
        <end position="233"/>
    </location>
</feature>
<reference evidence="15" key="2">
    <citation type="journal article" date="2020" name="BMC">
        <title>Leishmania infection induces a limited differential gene expression in the sand fly midgut.</title>
        <authorList>
            <person name="Coutinho-Abreu I.V."/>
            <person name="Serafim T.D."/>
            <person name="Meneses C."/>
            <person name="Kamhawi S."/>
            <person name="Oliveira F."/>
            <person name="Valenzuela J.G."/>
        </authorList>
    </citation>
    <scope>NUCLEOTIDE SEQUENCE</scope>
    <source>
        <strain evidence="15">Jacobina</strain>
        <tissue evidence="15">Midgut</tissue>
    </source>
</reference>
<dbReference type="EMBL" id="AJWK01014824">
    <property type="status" value="NOT_ANNOTATED_CDS"/>
    <property type="molecule type" value="Genomic_DNA"/>
</dbReference>
<comment type="domain">
    <text evidence="12">The histidine box domains are involved in binding the catalytic metal ions.</text>
</comment>
<evidence type="ECO:0000256" key="1">
    <source>
        <dbReference type="ARBA" id="ARBA00004141"/>
    </source>
</evidence>
<dbReference type="VEuPathDB" id="VectorBase:LLOJ004747"/>
<accession>A0A1B0CJP4</accession>
<feature type="transmembrane region" description="Helical" evidence="13">
    <location>
        <begin position="173"/>
        <end position="192"/>
    </location>
</feature>
<evidence type="ECO:0000313" key="16">
    <source>
        <dbReference type="EnsemblMetazoa" id="LLOJ004747-PA"/>
    </source>
</evidence>
<dbReference type="GO" id="GO:0005789">
    <property type="term" value="C:endoplasmic reticulum membrane"/>
    <property type="evidence" value="ECO:0007669"/>
    <property type="project" value="TreeGrafter"/>
</dbReference>
<dbReference type="InterPro" id="IPR015876">
    <property type="entry name" value="Acyl-CoA_DS"/>
</dbReference>
<keyword evidence="3 12" id="KW-0444">Lipid biosynthesis</keyword>
<dbReference type="PANTHER" id="PTHR11351:SF98">
    <property type="entry name" value="RE43130P"/>
    <property type="match status" value="1"/>
</dbReference>
<keyword evidence="11 12" id="KW-0275">Fatty acid biosynthesis</keyword>
<evidence type="ECO:0000313" key="17">
    <source>
        <dbReference type="Proteomes" id="UP000092461"/>
    </source>
</evidence>
<evidence type="ECO:0000259" key="14">
    <source>
        <dbReference type="Pfam" id="PF00487"/>
    </source>
</evidence>
<dbReference type="AlphaFoldDB" id="A0A1B0CJP4"/>
<organism evidence="16 17">
    <name type="scientific">Lutzomyia longipalpis</name>
    <name type="common">Sand fly</name>
    <dbReference type="NCBI Taxonomy" id="7200"/>
    <lineage>
        <taxon>Eukaryota</taxon>
        <taxon>Metazoa</taxon>
        <taxon>Ecdysozoa</taxon>
        <taxon>Arthropoda</taxon>
        <taxon>Hexapoda</taxon>
        <taxon>Insecta</taxon>
        <taxon>Pterygota</taxon>
        <taxon>Neoptera</taxon>
        <taxon>Endopterygota</taxon>
        <taxon>Diptera</taxon>
        <taxon>Nematocera</taxon>
        <taxon>Psychodoidea</taxon>
        <taxon>Psychodidae</taxon>
        <taxon>Lutzomyia</taxon>
        <taxon>Lutzomyia</taxon>
    </lineage>
</organism>
<evidence type="ECO:0000256" key="6">
    <source>
        <dbReference type="ARBA" id="ARBA00022989"/>
    </source>
</evidence>
<dbReference type="Proteomes" id="UP000092461">
    <property type="component" value="Unassembled WGS sequence"/>
</dbReference>
<feature type="transmembrane region" description="Helical" evidence="13">
    <location>
        <begin position="145"/>
        <end position="166"/>
    </location>
</feature>
<feature type="transmembrane region" description="Helical" evidence="13">
    <location>
        <begin position="29"/>
        <end position="48"/>
    </location>
</feature>
<keyword evidence="10 13" id="KW-0472">Membrane</keyword>
<comment type="subcellular location">
    <subcellularLocation>
        <location evidence="1">Membrane</location>
        <topology evidence="1">Multi-pass membrane protein</topology>
    </subcellularLocation>
</comment>
<keyword evidence="4 12" id="KW-0812">Transmembrane</keyword>
<evidence type="ECO:0000256" key="7">
    <source>
        <dbReference type="ARBA" id="ARBA00023002"/>
    </source>
</evidence>
<evidence type="ECO:0000256" key="9">
    <source>
        <dbReference type="ARBA" id="ARBA00023098"/>
    </source>
</evidence>
<feature type="transmembrane region" description="Helical" evidence="13">
    <location>
        <begin position="313"/>
        <end position="335"/>
    </location>
</feature>
<protein>
    <submittedName>
        <fullName evidence="15">Putative fatty acid desaturase</fullName>
    </submittedName>
</protein>
<reference evidence="16" key="3">
    <citation type="submission" date="2020-05" db="UniProtKB">
        <authorList>
            <consortium name="EnsemblMetazoa"/>
        </authorList>
    </citation>
    <scope>IDENTIFICATION</scope>
    <source>
        <strain evidence="16">Jacobina</strain>
    </source>
</reference>
<dbReference type="InterPro" id="IPR005804">
    <property type="entry name" value="FA_desaturase_dom"/>
</dbReference>
<name>A0A1B0CJP4_LUTLO</name>
<dbReference type="PRINTS" id="PR00075">
    <property type="entry name" value="FACDDSATRASE"/>
</dbReference>
<proteinExistence type="inferred from homology"/>
<keyword evidence="9" id="KW-0443">Lipid metabolism</keyword>
<sequence>ENIIVFLYLHLAALYGVYLQLTAAKYLTFGIAIILGFCGGMGITAGAHRLWSHKSYKAKLPLRVLLMLFQTLAFQNHIYEWVRDHRVHHKFTDTNADPHNSRRGFFFSHMGWLMTKKHPDVKNKGCTVDMSDIEADPVVMFQKKYYGILMPVFCFFLPALVPYYLLGETFTNSWYIASVLRYVLSLHGTWLVNSAAHLWGMKPYDKNISPSDNIFVAIYAYGEGWHNYHHVFPWDYKTSELGIYSTNMTAAFIDFFSKLGLAYDLKTVSEDMIKKRILRTGDGSHEYSRNKREEDLRKILMSDHDHFHDNNMVLLPIILGFCGGMGITAGAHRLWSHKSYKAKLPLRVLLMLFQTLAFQNHIYEWVRDHRVHHKFTDTNADPHNSRRGFFFSHMGWLMTKKHPDVKNKGCTVDMSITGFLMPVFCFFLPALVPYYLLGETFTNSWYIASVLRYVLSLHGTWLVNSAAHLWGMKPYDKNISPSDNIFVAIYAYGEGWHNYHHVFPWDYKTSELGIYSTNMTAAFIDFFSKLGLAYDLKTVSEDMIKKRILRTGDGSHEYSRNKREEDLRKILMSDHDHFHDNNMVWGWDDKDMDEHDKKFAKIYNKED</sequence>
<evidence type="ECO:0000256" key="11">
    <source>
        <dbReference type="ARBA" id="ARBA00023160"/>
    </source>
</evidence>
<keyword evidence="17" id="KW-1185">Reference proteome</keyword>
<dbReference type="GO" id="GO:0004768">
    <property type="term" value="F:stearoyl-CoA 9-desaturase activity"/>
    <property type="evidence" value="ECO:0007669"/>
    <property type="project" value="TreeGrafter"/>
</dbReference>
<comment type="similarity">
    <text evidence="2 12">Belongs to the fatty acid desaturase type 1 family.</text>
</comment>
<keyword evidence="8" id="KW-0408">Iron</keyword>
<comment type="cofactor">
    <cofactor evidence="12">
        <name>Fe(2+)</name>
        <dbReference type="ChEBI" id="CHEBI:29033"/>
    </cofactor>
</comment>
<keyword evidence="5" id="KW-0276">Fatty acid metabolism</keyword>
<evidence type="ECO:0000256" key="12">
    <source>
        <dbReference type="RuleBase" id="RU000581"/>
    </source>
</evidence>
<feature type="transmembrane region" description="Helical" evidence="13">
    <location>
        <begin position="443"/>
        <end position="463"/>
    </location>
</feature>
<evidence type="ECO:0000256" key="5">
    <source>
        <dbReference type="ARBA" id="ARBA00022832"/>
    </source>
</evidence>
<feature type="domain" description="Fatty acid desaturase" evidence="14">
    <location>
        <begin position="314"/>
        <end position="504"/>
    </location>
</feature>
<dbReference type="VEuPathDB" id="VectorBase:LLONM1_011007"/>
<evidence type="ECO:0000256" key="10">
    <source>
        <dbReference type="ARBA" id="ARBA00023136"/>
    </source>
</evidence>
<dbReference type="CDD" id="cd03505">
    <property type="entry name" value="Delta9-FADS-like"/>
    <property type="match status" value="2"/>
</dbReference>
<feature type="transmembrane region" description="Helical" evidence="13">
    <location>
        <begin position="416"/>
        <end position="437"/>
    </location>
</feature>
<reference evidence="17" key="1">
    <citation type="submission" date="2012-05" db="EMBL/GenBank/DDBJ databases">
        <title>Whole Genome Assembly of Lutzomyia longipalpis.</title>
        <authorList>
            <person name="Richards S."/>
            <person name="Qu C."/>
            <person name="Dillon R."/>
            <person name="Worley K."/>
            <person name="Scherer S."/>
            <person name="Batterton M."/>
            <person name="Taylor A."/>
            <person name="Hawes A."/>
            <person name="Hernandez B."/>
            <person name="Kovar C."/>
            <person name="Mandapat C."/>
            <person name="Pham C."/>
            <person name="Qu C."/>
            <person name="Jing C."/>
            <person name="Bess C."/>
            <person name="Bandaranaike D."/>
            <person name="Ngo D."/>
            <person name="Ongeri F."/>
            <person name="Arias F."/>
            <person name="Lara F."/>
            <person name="Weissenberger G."/>
            <person name="Kamau G."/>
            <person name="Han H."/>
            <person name="Shen H."/>
            <person name="Dinh H."/>
            <person name="Khalil I."/>
            <person name="Jones J."/>
            <person name="Shafer J."/>
            <person name="Jayaseelan J."/>
            <person name="Quiroz J."/>
            <person name="Blankenburg K."/>
            <person name="Nguyen L."/>
            <person name="Jackson L."/>
            <person name="Francisco L."/>
            <person name="Tang L.-Y."/>
            <person name="Pu L.-L."/>
            <person name="Perales L."/>
            <person name="Lorensuhewa L."/>
            <person name="Munidasa M."/>
            <person name="Coyle M."/>
            <person name="Taylor M."/>
            <person name="Puazo M."/>
            <person name="Firestine M."/>
            <person name="Scheel M."/>
            <person name="Javaid M."/>
            <person name="Wang M."/>
            <person name="Li M."/>
            <person name="Tabassum N."/>
            <person name="Saada N."/>
            <person name="Osuji N."/>
            <person name="Aqrawi P."/>
            <person name="Fu Q."/>
            <person name="Thornton R."/>
            <person name="Raj R."/>
            <person name="Goodspeed R."/>
            <person name="Mata R."/>
            <person name="Najjar R."/>
            <person name="Gubbala S."/>
            <person name="Lee S."/>
            <person name="Denson S."/>
            <person name="Patil S."/>
            <person name="Macmil S."/>
            <person name="Qi S."/>
            <person name="Matskevitch T."/>
            <person name="Palculict T."/>
            <person name="Mathew T."/>
            <person name="Vee V."/>
            <person name="Velamala V."/>
            <person name="Korchina V."/>
            <person name="Cai W."/>
            <person name="Liu W."/>
            <person name="Dai W."/>
            <person name="Zou X."/>
            <person name="Zhu Y."/>
            <person name="Zhang Y."/>
            <person name="Wu Y.-Q."/>
            <person name="Xin Y."/>
            <person name="Nazarath L."/>
            <person name="Kovar C."/>
            <person name="Han Y."/>
            <person name="Muzny D."/>
            <person name="Gibbs R."/>
        </authorList>
    </citation>
    <scope>NUCLEOTIDE SEQUENCE [LARGE SCALE GENOMIC DNA]</scope>
    <source>
        <strain evidence="17">Jacobina</strain>
    </source>
</reference>
<evidence type="ECO:0000256" key="13">
    <source>
        <dbReference type="SAM" id="Phobius"/>
    </source>
</evidence>
<dbReference type="PANTHER" id="PTHR11351">
    <property type="entry name" value="ACYL-COA DESATURASE"/>
    <property type="match status" value="1"/>
</dbReference>
<dbReference type="EMBL" id="AJWK01014823">
    <property type="status" value="NOT_ANNOTATED_CDS"/>
    <property type="molecule type" value="Genomic_DNA"/>
</dbReference>
<dbReference type="Pfam" id="PF00487">
    <property type="entry name" value="FA_desaturase"/>
    <property type="match status" value="2"/>
</dbReference>
<evidence type="ECO:0000256" key="8">
    <source>
        <dbReference type="ARBA" id="ARBA00023004"/>
    </source>
</evidence>
<evidence type="ECO:0000256" key="4">
    <source>
        <dbReference type="ARBA" id="ARBA00022692"/>
    </source>
</evidence>
<dbReference type="EnsemblMetazoa" id="LLOJ004747-RA">
    <property type="protein sequence ID" value="LLOJ004747-PA"/>
    <property type="gene ID" value="LLOJ004747"/>
</dbReference>
<evidence type="ECO:0000313" key="15">
    <source>
        <dbReference type="EMBL" id="MBC1171758.1"/>
    </source>
</evidence>